<dbReference type="VEuPathDB" id="FungiDB:EYZ11_006916"/>
<keyword evidence="2" id="KW-1185">Reference proteome</keyword>
<evidence type="ECO:0000313" key="2">
    <source>
        <dbReference type="Proteomes" id="UP000308092"/>
    </source>
</evidence>
<dbReference type="AlphaFoldDB" id="A0A4S3JJX7"/>
<evidence type="ECO:0000313" key="1">
    <source>
        <dbReference type="EMBL" id="THC93601.1"/>
    </source>
</evidence>
<accession>A0A4S3JJX7</accession>
<gene>
    <name evidence="1" type="ORF">EYZ11_006916</name>
</gene>
<reference evidence="1 2" key="1">
    <citation type="submission" date="2019-03" db="EMBL/GenBank/DDBJ databases">
        <title>The genome sequence of a newly discovered highly antifungal drug resistant Aspergillus species, Aspergillus tanneri NIH 1004.</title>
        <authorList>
            <person name="Mounaud S."/>
            <person name="Singh I."/>
            <person name="Joardar V."/>
            <person name="Pakala S."/>
            <person name="Pakala S."/>
            <person name="Venepally P."/>
            <person name="Hoover J."/>
            <person name="Nierman W."/>
            <person name="Chung J."/>
            <person name="Losada L."/>
        </authorList>
    </citation>
    <scope>NUCLEOTIDE SEQUENCE [LARGE SCALE GENOMIC DNA]</scope>
    <source>
        <strain evidence="1 2">NIH1004</strain>
    </source>
</reference>
<protein>
    <submittedName>
        <fullName evidence="1">Uncharacterized protein</fullName>
    </submittedName>
</protein>
<dbReference type="EMBL" id="SOSA01000255">
    <property type="protein sequence ID" value="THC93601.1"/>
    <property type="molecule type" value="Genomic_DNA"/>
</dbReference>
<name>A0A4S3JJX7_9EURO</name>
<organism evidence="1 2">
    <name type="scientific">Aspergillus tanneri</name>
    <dbReference type="NCBI Taxonomy" id="1220188"/>
    <lineage>
        <taxon>Eukaryota</taxon>
        <taxon>Fungi</taxon>
        <taxon>Dikarya</taxon>
        <taxon>Ascomycota</taxon>
        <taxon>Pezizomycotina</taxon>
        <taxon>Eurotiomycetes</taxon>
        <taxon>Eurotiomycetidae</taxon>
        <taxon>Eurotiales</taxon>
        <taxon>Aspergillaceae</taxon>
        <taxon>Aspergillus</taxon>
        <taxon>Aspergillus subgen. Circumdati</taxon>
    </lineage>
</organism>
<sequence length="68" mass="7984">MSVDPFTGINYSDWNSQPNREQPKLWTGLYLHFAFLYHELEDDDLVEDGENTTIRGTEETTLSENVRF</sequence>
<comment type="caution">
    <text evidence="1">The sequence shown here is derived from an EMBL/GenBank/DDBJ whole genome shotgun (WGS) entry which is preliminary data.</text>
</comment>
<proteinExistence type="predicted"/>
<dbReference type="Proteomes" id="UP000308092">
    <property type="component" value="Unassembled WGS sequence"/>
</dbReference>